<accession>A0A6J1JVZ5</accession>
<evidence type="ECO:0000313" key="4">
    <source>
        <dbReference type="Proteomes" id="UP000504608"/>
    </source>
</evidence>
<evidence type="ECO:0000256" key="2">
    <source>
        <dbReference type="SAM" id="MobiDB-lite"/>
    </source>
</evidence>
<dbReference type="AlphaFoldDB" id="A0A6J1JVZ5"/>
<protein>
    <submittedName>
        <fullName evidence="5">Protein FANTASTIC FOUR 3-like</fullName>
    </submittedName>
</protein>
<dbReference type="PANTHER" id="PTHR33155">
    <property type="entry name" value="FANTASTIC FOUR-LIKE PROTEIN (DUF3049)"/>
    <property type="match status" value="1"/>
</dbReference>
<proteinExistence type="inferred from homology"/>
<evidence type="ECO:0000256" key="1">
    <source>
        <dbReference type="ARBA" id="ARBA00008690"/>
    </source>
</evidence>
<organism evidence="4 5">
    <name type="scientific">Cucurbita maxima</name>
    <name type="common">Pumpkin</name>
    <name type="synonym">Winter squash</name>
    <dbReference type="NCBI Taxonomy" id="3661"/>
    <lineage>
        <taxon>Eukaryota</taxon>
        <taxon>Viridiplantae</taxon>
        <taxon>Streptophyta</taxon>
        <taxon>Embryophyta</taxon>
        <taxon>Tracheophyta</taxon>
        <taxon>Spermatophyta</taxon>
        <taxon>Magnoliopsida</taxon>
        <taxon>eudicotyledons</taxon>
        <taxon>Gunneridae</taxon>
        <taxon>Pentapetalae</taxon>
        <taxon>rosids</taxon>
        <taxon>fabids</taxon>
        <taxon>Cucurbitales</taxon>
        <taxon>Cucurbitaceae</taxon>
        <taxon>Cucurbiteae</taxon>
        <taxon>Cucurbita</taxon>
    </lineage>
</organism>
<keyword evidence="4" id="KW-1185">Reference proteome</keyword>
<dbReference type="GeneID" id="111488835"/>
<feature type="region of interest" description="Disordered" evidence="2">
    <location>
        <begin position="27"/>
        <end position="64"/>
    </location>
</feature>
<comment type="similarity">
    <text evidence="1">Belongs to the fantastic four family.</text>
</comment>
<feature type="compositionally biased region" description="Acidic residues" evidence="2">
    <location>
        <begin position="233"/>
        <end position="246"/>
    </location>
</feature>
<dbReference type="PANTHER" id="PTHR33155:SF8">
    <property type="entry name" value="PROTEIN FANTASTIC FOUR 1"/>
    <property type="match status" value="1"/>
</dbReference>
<sequence length="280" mass="30258">MSSSIYQALQSCLEPRLIEPRVLRLKLTPSKSISSPPPAEEDSDLSATHSDPPIETHLEMEENDAAVTVTVPDAEASPAASNGGGSGVGGWSIFQALSGLDGRPPAKLYYPTMALSWKSLEMCTESLGSETGNDGSDEKMTLFSSETEVSPSSASGEKSVQFSRLRAKNIAKPSYPPPLMSMSGPIGVKVKPYREGGRLVLKAVSIPSAQPCFEAERSRGSLRLRWLKRSDNIEEAEEKGESEEESNERGGRRRKGRRCKEGGGGGRKELVNWEPFLVST</sequence>
<dbReference type="OrthoDB" id="1916983at2759"/>
<dbReference type="RefSeq" id="XP_022992540.1">
    <property type="nucleotide sequence ID" value="XM_023136772.1"/>
</dbReference>
<evidence type="ECO:0000313" key="5">
    <source>
        <dbReference type="RefSeq" id="XP_022992540.1"/>
    </source>
</evidence>
<dbReference type="Proteomes" id="UP000504608">
    <property type="component" value="Unplaced"/>
</dbReference>
<dbReference type="Pfam" id="PF11250">
    <property type="entry name" value="FAF"/>
    <property type="match status" value="1"/>
</dbReference>
<evidence type="ECO:0000259" key="3">
    <source>
        <dbReference type="Pfam" id="PF11250"/>
    </source>
</evidence>
<dbReference type="InterPro" id="IPR046431">
    <property type="entry name" value="FAF_dom"/>
</dbReference>
<dbReference type="KEGG" id="cmax:111488835"/>
<reference evidence="5" key="1">
    <citation type="submission" date="2025-08" db="UniProtKB">
        <authorList>
            <consortium name="RefSeq"/>
        </authorList>
    </citation>
    <scope>IDENTIFICATION</scope>
    <source>
        <tissue evidence="5">Young leaves</tissue>
    </source>
</reference>
<feature type="domain" description="FAF" evidence="3">
    <location>
        <begin position="174"/>
        <end position="225"/>
    </location>
</feature>
<dbReference type="InterPro" id="IPR021410">
    <property type="entry name" value="FAF"/>
</dbReference>
<feature type="region of interest" description="Disordered" evidence="2">
    <location>
        <begin position="229"/>
        <end position="280"/>
    </location>
</feature>
<name>A0A6J1JVZ5_CUCMA</name>
<gene>
    <name evidence="5" type="primary">LOC111488835</name>
</gene>